<proteinExistence type="predicted"/>
<evidence type="ECO:0000313" key="1">
    <source>
        <dbReference type="EMBL" id="RUL67187.1"/>
    </source>
</evidence>
<dbReference type="PROSITE" id="PS51257">
    <property type="entry name" value="PROKAR_LIPOPROTEIN"/>
    <property type="match status" value="1"/>
</dbReference>
<protein>
    <submittedName>
        <fullName evidence="1">Uncharacterized protein</fullName>
    </submittedName>
</protein>
<reference evidence="1 2" key="1">
    <citation type="submission" date="2018-12" db="EMBL/GenBank/DDBJ databases">
        <title>Dyella dinghuensis sp. nov. DHOA06 and Dyella choica sp. nov. 4M-K27, isolated from forest soil.</title>
        <authorList>
            <person name="Qiu L.-H."/>
            <person name="Gao Z.-H."/>
        </authorList>
    </citation>
    <scope>NUCLEOTIDE SEQUENCE [LARGE SCALE GENOMIC DNA]</scope>
    <source>
        <strain evidence="1 2">DHOA06</strain>
    </source>
</reference>
<name>A0A432LY58_9GAMM</name>
<dbReference type="EMBL" id="RYZR01000001">
    <property type="protein sequence ID" value="RUL67187.1"/>
    <property type="molecule type" value="Genomic_DNA"/>
</dbReference>
<gene>
    <name evidence="1" type="ORF">EKH79_00880</name>
</gene>
<keyword evidence="2" id="KW-1185">Reference proteome</keyword>
<comment type="caution">
    <text evidence="1">The sequence shown here is derived from an EMBL/GenBank/DDBJ whole genome shotgun (WGS) entry which is preliminary data.</text>
</comment>
<dbReference type="RefSeq" id="WP_126671898.1">
    <property type="nucleotide sequence ID" value="NZ_RYZR01000001.1"/>
</dbReference>
<accession>A0A432LY58</accession>
<dbReference type="Proteomes" id="UP000267077">
    <property type="component" value="Unassembled WGS sequence"/>
</dbReference>
<organism evidence="1 2">
    <name type="scientific">Dyella dinghuensis</name>
    <dbReference type="NCBI Taxonomy" id="1920169"/>
    <lineage>
        <taxon>Bacteria</taxon>
        <taxon>Pseudomonadati</taxon>
        <taxon>Pseudomonadota</taxon>
        <taxon>Gammaproteobacteria</taxon>
        <taxon>Lysobacterales</taxon>
        <taxon>Rhodanobacteraceae</taxon>
        <taxon>Dyella</taxon>
    </lineage>
</organism>
<sequence>MKTSITKRLLAALALVLLTGALSGCYVAPGYSYVQGNGYGGDVYYGSAPAAGYYSYYPGYGYYPYGYGYGWGCCYGPTVVGGWWGGGYYGGRYYGRGYYGRGYYGGHGGWSGHAASHGSYGGGHSGGGGYHH</sequence>
<evidence type="ECO:0000313" key="2">
    <source>
        <dbReference type="Proteomes" id="UP000267077"/>
    </source>
</evidence>
<dbReference type="AlphaFoldDB" id="A0A432LY58"/>